<dbReference type="InterPro" id="IPR051717">
    <property type="entry name" value="MFS_MFSD6"/>
</dbReference>
<dbReference type="InterPro" id="IPR024989">
    <property type="entry name" value="MFS_assoc_dom"/>
</dbReference>
<evidence type="ECO:0000256" key="5">
    <source>
        <dbReference type="ARBA" id="ARBA00023136"/>
    </source>
</evidence>
<comment type="similarity">
    <text evidence="2">Belongs to the major facilitator superfamily. MFSD6 family.</text>
</comment>
<dbReference type="InterPro" id="IPR036259">
    <property type="entry name" value="MFS_trans_sf"/>
</dbReference>
<feature type="transmembrane region" description="Helical" evidence="7">
    <location>
        <begin position="127"/>
        <end position="145"/>
    </location>
</feature>
<comment type="subcellular location">
    <subcellularLocation>
        <location evidence="1">Membrane</location>
        <topology evidence="1">Multi-pass membrane protein</topology>
    </subcellularLocation>
</comment>
<dbReference type="SUPFAM" id="SSF103473">
    <property type="entry name" value="MFS general substrate transporter"/>
    <property type="match status" value="1"/>
</dbReference>
<feature type="compositionally biased region" description="Basic and acidic residues" evidence="6">
    <location>
        <begin position="254"/>
        <end position="273"/>
    </location>
</feature>
<evidence type="ECO:0000256" key="6">
    <source>
        <dbReference type="SAM" id="MobiDB-lite"/>
    </source>
</evidence>
<feature type="transmembrane region" description="Helical" evidence="7">
    <location>
        <begin position="63"/>
        <end position="87"/>
    </location>
</feature>
<feature type="region of interest" description="Disordered" evidence="6">
    <location>
        <begin position="245"/>
        <end position="274"/>
    </location>
</feature>
<feature type="transmembrane region" description="Helical" evidence="7">
    <location>
        <begin position="93"/>
        <end position="115"/>
    </location>
</feature>
<feature type="transmembrane region" description="Helical" evidence="7">
    <location>
        <begin position="188"/>
        <end position="209"/>
    </location>
</feature>
<feature type="transmembrane region" description="Helical" evidence="7">
    <location>
        <begin position="215"/>
        <end position="235"/>
    </location>
</feature>
<dbReference type="GeneID" id="118410024"/>
<feature type="transmembrane region" description="Helical" evidence="7">
    <location>
        <begin position="20"/>
        <end position="42"/>
    </location>
</feature>
<dbReference type="Gene3D" id="1.20.1250.20">
    <property type="entry name" value="MFS general substrate transporter like domains"/>
    <property type="match status" value="1"/>
</dbReference>
<evidence type="ECO:0000256" key="1">
    <source>
        <dbReference type="ARBA" id="ARBA00004141"/>
    </source>
</evidence>
<dbReference type="InterPro" id="IPR020846">
    <property type="entry name" value="MFS_dom"/>
</dbReference>
<proteinExistence type="inferred from homology"/>
<dbReference type="Pfam" id="PF12832">
    <property type="entry name" value="MFS_1_like"/>
    <property type="match status" value="1"/>
</dbReference>
<evidence type="ECO:0000256" key="7">
    <source>
        <dbReference type="SAM" id="Phobius"/>
    </source>
</evidence>
<evidence type="ECO:0000256" key="2">
    <source>
        <dbReference type="ARBA" id="ARBA00005241"/>
    </source>
</evidence>
<protein>
    <submittedName>
        <fullName evidence="10">Major facilitator superfamily domain-containing protein 6-like</fullName>
    </submittedName>
</protein>
<keyword evidence="9" id="KW-1185">Reference proteome</keyword>
<feature type="domain" description="Major facilitator superfamily (MFS) profile" evidence="8">
    <location>
        <begin position="61"/>
        <end position="294"/>
    </location>
</feature>
<evidence type="ECO:0000313" key="10">
    <source>
        <dbReference type="RefSeq" id="XP_035667372.1"/>
    </source>
</evidence>
<evidence type="ECO:0000259" key="8">
    <source>
        <dbReference type="PROSITE" id="PS50850"/>
    </source>
</evidence>
<gene>
    <name evidence="10" type="primary">LOC118410024</name>
</gene>
<reference evidence="10" key="2">
    <citation type="submission" date="2025-08" db="UniProtKB">
        <authorList>
            <consortium name="RefSeq"/>
        </authorList>
    </citation>
    <scope>IDENTIFICATION</scope>
    <source>
        <strain evidence="10">S238N-H82</strain>
        <tissue evidence="10">Testes</tissue>
    </source>
</reference>
<organism evidence="9 10">
    <name type="scientific">Branchiostoma floridae</name>
    <name type="common">Florida lancelet</name>
    <name type="synonym">Amphioxus</name>
    <dbReference type="NCBI Taxonomy" id="7739"/>
    <lineage>
        <taxon>Eukaryota</taxon>
        <taxon>Metazoa</taxon>
        <taxon>Chordata</taxon>
        <taxon>Cephalochordata</taxon>
        <taxon>Leptocardii</taxon>
        <taxon>Amphioxiformes</taxon>
        <taxon>Branchiostomatidae</taxon>
        <taxon>Branchiostoma</taxon>
    </lineage>
</organism>
<dbReference type="RefSeq" id="XP_035667372.1">
    <property type="nucleotide sequence ID" value="XM_035811479.1"/>
</dbReference>
<dbReference type="Proteomes" id="UP000001554">
    <property type="component" value="Chromosome 2"/>
</dbReference>
<evidence type="ECO:0000256" key="4">
    <source>
        <dbReference type="ARBA" id="ARBA00022989"/>
    </source>
</evidence>
<dbReference type="KEGG" id="bfo:118410024"/>
<evidence type="ECO:0000256" key="3">
    <source>
        <dbReference type="ARBA" id="ARBA00022692"/>
    </source>
</evidence>
<dbReference type="PROSITE" id="PS50850">
    <property type="entry name" value="MFS"/>
    <property type="match status" value="1"/>
</dbReference>
<dbReference type="PANTHER" id="PTHR16172:SF42">
    <property type="entry name" value="MAJOR FACILITATOR SUPERFAMILY (MFS) PROFILE DOMAIN-CONTAINING PROTEIN"/>
    <property type="match status" value="1"/>
</dbReference>
<accession>A0A9J7KNQ5</accession>
<dbReference type="AlphaFoldDB" id="A0A9J7KNQ5"/>
<feature type="transmembrane region" description="Helical" evidence="7">
    <location>
        <begin position="157"/>
        <end position="176"/>
    </location>
</feature>
<dbReference type="GO" id="GO:0022857">
    <property type="term" value="F:transmembrane transporter activity"/>
    <property type="evidence" value="ECO:0007669"/>
    <property type="project" value="InterPro"/>
</dbReference>
<name>A0A9J7KNQ5_BRAFL</name>
<dbReference type="OMA" id="MDNFSEG"/>
<reference evidence="9" key="1">
    <citation type="journal article" date="2020" name="Nat. Ecol. Evol.">
        <title>Deeply conserved synteny resolves early events in vertebrate evolution.</title>
        <authorList>
            <person name="Simakov O."/>
            <person name="Marletaz F."/>
            <person name="Yue J.X."/>
            <person name="O'Connell B."/>
            <person name="Jenkins J."/>
            <person name="Brandt A."/>
            <person name="Calef R."/>
            <person name="Tung C.H."/>
            <person name="Huang T.K."/>
            <person name="Schmutz J."/>
            <person name="Satoh N."/>
            <person name="Yu J.K."/>
            <person name="Putnam N.H."/>
            <person name="Green R.E."/>
            <person name="Rokhsar D.S."/>
        </authorList>
    </citation>
    <scope>NUCLEOTIDE SEQUENCE [LARGE SCALE GENOMIC DNA]</scope>
    <source>
        <strain evidence="9">S238N-H82</strain>
    </source>
</reference>
<dbReference type="PANTHER" id="PTHR16172">
    <property type="entry name" value="MAJOR FACILITATOR SUPERFAMILY DOMAIN-CONTAINING PROTEIN 6-LIKE"/>
    <property type="match status" value="1"/>
</dbReference>
<sequence length="294" mass="32687">MDNFSEGQENQDRADYSVAFYMFAGFGTLTLLTVAFGFEKWRQKRPEKMLQSLRKLLGKPNELLFLAVMFTIGSSFGAKANFLFWYLKDMGASQLLLGLAMMINCMAEIPFMFFSGHLIRKIGHKQVFQLALLCYTIKFFSYSLIPSAWWVLAIEPLHGITFGAMYATAITYTSLIAPPGMETTMQGIVGAVHFGVGFASGALIGGAIFNAFGGVVLFRVYAVVCLVSCILYRLIPRFLRNSKGEEASPGPQHGESEETHPVAEGQDETRTETCSKSYETIYENANVSYYETSV</sequence>
<evidence type="ECO:0000313" key="9">
    <source>
        <dbReference type="Proteomes" id="UP000001554"/>
    </source>
</evidence>
<keyword evidence="3 7" id="KW-0812">Transmembrane</keyword>
<dbReference type="GO" id="GO:0016020">
    <property type="term" value="C:membrane"/>
    <property type="evidence" value="ECO:0000318"/>
    <property type="project" value="GO_Central"/>
</dbReference>
<keyword evidence="4 7" id="KW-1133">Transmembrane helix</keyword>
<dbReference type="OrthoDB" id="515887at2759"/>
<keyword evidence="5 7" id="KW-0472">Membrane</keyword>